<keyword evidence="1" id="KW-0175">Coiled coil</keyword>
<gene>
    <name evidence="3" type="ORF">ARMSODRAFT_1022209</name>
</gene>
<feature type="compositionally biased region" description="Polar residues" evidence="2">
    <location>
        <begin position="75"/>
        <end position="88"/>
    </location>
</feature>
<keyword evidence="4" id="KW-1185">Reference proteome</keyword>
<dbReference type="Proteomes" id="UP000218334">
    <property type="component" value="Unassembled WGS sequence"/>
</dbReference>
<accession>A0A2H3B6T8</accession>
<protein>
    <submittedName>
        <fullName evidence="3">Uncharacterized protein</fullName>
    </submittedName>
</protein>
<feature type="region of interest" description="Disordered" evidence="2">
    <location>
        <begin position="1"/>
        <end position="115"/>
    </location>
</feature>
<evidence type="ECO:0000256" key="2">
    <source>
        <dbReference type="SAM" id="MobiDB-lite"/>
    </source>
</evidence>
<sequence>MDSPFERNENSDESQRPMHLGNLPPSSQRKETPACTQSYTPSPGTLRNRQSTPYPQTADSLSTNRMRKPIIRIPVQSTLKRSSDQFSTPEPRVVRPRLASSISSPQGLGGSVNDNMSEMTPVESDRESTMQNVTVSGGVRGRARTVQSPSAKAGRVKDVAMLQQLRAEKQDVMAQLDRVRGEINTLQKQNKQLISDVHAYRDAAVAREHSPEQNHPQALFSRADSYSCFDIISLVDALNGEIMQLSALMSDELKFLHPPKQCLLDGMKATVDCASEQLGIHFVLLLRGTRNRDTHRGLVRIALQAVLAQTCATIIQRWSVVDERTNTFLSELYKGFEEISMCLLVCLQYVQDAYFS</sequence>
<dbReference type="AlphaFoldDB" id="A0A2H3B6T8"/>
<feature type="compositionally biased region" description="Basic and acidic residues" evidence="2">
    <location>
        <begin position="1"/>
        <end position="16"/>
    </location>
</feature>
<organism evidence="3 4">
    <name type="scientific">Armillaria solidipes</name>
    <dbReference type="NCBI Taxonomy" id="1076256"/>
    <lineage>
        <taxon>Eukaryota</taxon>
        <taxon>Fungi</taxon>
        <taxon>Dikarya</taxon>
        <taxon>Basidiomycota</taxon>
        <taxon>Agaricomycotina</taxon>
        <taxon>Agaricomycetes</taxon>
        <taxon>Agaricomycetidae</taxon>
        <taxon>Agaricales</taxon>
        <taxon>Marasmiineae</taxon>
        <taxon>Physalacriaceae</taxon>
        <taxon>Armillaria</taxon>
    </lineage>
</organism>
<feature type="compositionally biased region" description="Polar residues" evidence="2">
    <location>
        <begin position="100"/>
        <end position="115"/>
    </location>
</feature>
<feature type="coiled-coil region" evidence="1">
    <location>
        <begin position="162"/>
        <end position="203"/>
    </location>
</feature>
<feature type="compositionally biased region" description="Polar residues" evidence="2">
    <location>
        <begin position="34"/>
        <end position="64"/>
    </location>
</feature>
<dbReference type="EMBL" id="KZ293445">
    <property type="protein sequence ID" value="PBK65400.1"/>
    <property type="molecule type" value="Genomic_DNA"/>
</dbReference>
<evidence type="ECO:0000256" key="1">
    <source>
        <dbReference type="SAM" id="Coils"/>
    </source>
</evidence>
<evidence type="ECO:0000313" key="3">
    <source>
        <dbReference type="EMBL" id="PBK65400.1"/>
    </source>
</evidence>
<proteinExistence type="predicted"/>
<evidence type="ECO:0000313" key="4">
    <source>
        <dbReference type="Proteomes" id="UP000218334"/>
    </source>
</evidence>
<name>A0A2H3B6T8_9AGAR</name>
<reference evidence="4" key="1">
    <citation type="journal article" date="2017" name="Nat. Ecol. Evol.">
        <title>Genome expansion and lineage-specific genetic innovations in the forest pathogenic fungi Armillaria.</title>
        <authorList>
            <person name="Sipos G."/>
            <person name="Prasanna A.N."/>
            <person name="Walter M.C."/>
            <person name="O'Connor E."/>
            <person name="Balint B."/>
            <person name="Krizsan K."/>
            <person name="Kiss B."/>
            <person name="Hess J."/>
            <person name="Varga T."/>
            <person name="Slot J."/>
            <person name="Riley R."/>
            <person name="Boka B."/>
            <person name="Rigling D."/>
            <person name="Barry K."/>
            <person name="Lee J."/>
            <person name="Mihaltcheva S."/>
            <person name="LaButti K."/>
            <person name="Lipzen A."/>
            <person name="Waldron R."/>
            <person name="Moloney N.M."/>
            <person name="Sperisen C."/>
            <person name="Kredics L."/>
            <person name="Vagvoelgyi C."/>
            <person name="Patrignani A."/>
            <person name="Fitzpatrick D."/>
            <person name="Nagy I."/>
            <person name="Doyle S."/>
            <person name="Anderson J.B."/>
            <person name="Grigoriev I.V."/>
            <person name="Gueldener U."/>
            <person name="Muensterkoetter M."/>
            <person name="Nagy L.G."/>
        </authorList>
    </citation>
    <scope>NUCLEOTIDE SEQUENCE [LARGE SCALE GENOMIC DNA]</scope>
    <source>
        <strain evidence="4">28-4</strain>
    </source>
</reference>